<evidence type="ECO:0000256" key="7">
    <source>
        <dbReference type="PROSITE-ProRule" id="PRU00042"/>
    </source>
</evidence>
<evidence type="ECO:0000256" key="5">
    <source>
        <dbReference type="ARBA" id="ARBA00022833"/>
    </source>
</evidence>
<feature type="compositionally biased region" description="Low complexity" evidence="8">
    <location>
        <begin position="194"/>
        <end position="208"/>
    </location>
</feature>
<evidence type="ECO:0000256" key="1">
    <source>
        <dbReference type="ARBA" id="ARBA00004123"/>
    </source>
</evidence>
<dbReference type="PANTHER" id="PTHR24394:SF44">
    <property type="entry name" value="ZINC FINGER PROTEIN 271-LIKE"/>
    <property type="match status" value="1"/>
</dbReference>
<feature type="domain" description="C2H2-type" evidence="9">
    <location>
        <begin position="333"/>
        <end position="356"/>
    </location>
</feature>
<keyword evidence="6" id="KW-0539">Nucleus</keyword>
<comment type="caution">
    <text evidence="10">The sequence shown here is derived from an EMBL/GenBank/DDBJ whole genome shotgun (WGS) entry which is preliminary data.</text>
</comment>
<dbReference type="Pfam" id="PF13912">
    <property type="entry name" value="zf-C2H2_6"/>
    <property type="match status" value="1"/>
</dbReference>
<feature type="domain" description="C2H2-type" evidence="9">
    <location>
        <begin position="409"/>
        <end position="436"/>
    </location>
</feature>
<organism evidence="10 11">
    <name type="scientific">Daphnia magna</name>
    <dbReference type="NCBI Taxonomy" id="35525"/>
    <lineage>
        <taxon>Eukaryota</taxon>
        <taxon>Metazoa</taxon>
        <taxon>Ecdysozoa</taxon>
        <taxon>Arthropoda</taxon>
        <taxon>Crustacea</taxon>
        <taxon>Branchiopoda</taxon>
        <taxon>Diplostraca</taxon>
        <taxon>Cladocera</taxon>
        <taxon>Anomopoda</taxon>
        <taxon>Daphniidae</taxon>
        <taxon>Daphnia</taxon>
    </lineage>
</organism>
<keyword evidence="11" id="KW-1185">Reference proteome</keyword>
<feature type="region of interest" description="Disordered" evidence="8">
    <location>
        <begin position="126"/>
        <end position="253"/>
    </location>
</feature>
<feature type="region of interest" description="Disordered" evidence="8">
    <location>
        <begin position="292"/>
        <end position="323"/>
    </location>
</feature>
<dbReference type="EMBL" id="JAOYFB010000036">
    <property type="protein sequence ID" value="KAK4019614.1"/>
    <property type="molecule type" value="Genomic_DNA"/>
</dbReference>
<dbReference type="PROSITE" id="PS50157">
    <property type="entry name" value="ZINC_FINGER_C2H2_2"/>
    <property type="match status" value="6"/>
</dbReference>
<feature type="compositionally biased region" description="Polar residues" evidence="8">
    <location>
        <begin position="242"/>
        <end position="251"/>
    </location>
</feature>
<feature type="region of interest" description="Disordered" evidence="8">
    <location>
        <begin position="511"/>
        <end position="533"/>
    </location>
</feature>
<keyword evidence="2" id="KW-0479">Metal-binding</keyword>
<feature type="domain" description="C2H2-type" evidence="9">
    <location>
        <begin position="493"/>
        <end position="516"/>
    </location>
</feature>
<evidence type="ECO:0000256" key="8">
    <source>
        <dbReference type="SAM" id="MobiDB-lite"/>
    </source>
</evidence>
<gene>
    <name evidence="10" type="ORF">OUZ56_001628</name>
</gene>
<dbReference type="PROSITE" id="PS00028">
    <property type="entry name" value="ZINC_FINGER_C2H2_1"/>
    <property type="match status" value="6"/>
</dbReference>
<evidence type="ECO:0000259" key="9">
    <source>
        <dbReference type="PROSITE" id="PS50157"/>
    </source>
</evidence>
<keyword evidence="3" id="KW-0677">Repeat</keyword>
<evidence type="ECO:0000256" key="4">
    <source>
        <dbReference type="ARBA" id="ARBA00022771"/>
    </source>
</evidence>
<keyword evidence="5" id="KW-0862">Zinc</keyword>
<dbReference type="PANTHER" id="PTHR24394">
    <property type="entry name" value="ZINC FINGER PROTEIN"/>
    <property type="match status" value="1"/>
</dbReference>
<evidence type="ECO:0000313" key="10">
    <source>
        <dbReference type="EMBL" id="KAK4019614.1"/>
    </source>
</evidence>
<name>A0ABR0A3Q1_9CRUS</name>
<dbReference type="InterPro" id="IPR013087">
    <property type="entry name" value="Znf_C2H2_type"/>
</dbReference>
<evidence type="ECO:0000313" key="11">
    <source>
        <dbReference type="Proteomes" id="UP001234178"/>
    </source>
</evidence>
<evidence type="ECO:0000256" key="2">
    <source>
        <dbReference type="ARBA" id="ARBA00022723"/>
    </source>
</evidence>
<feature type="compositionally biased region" description="Polar residues" evidence="8">
    <location>
        <begin position="130"/>
        <end position="146"/>
    </location>
</feature>
<feature type="domain" description="C2H2-type" evidence="9">
    <location>
        <begin position="437"/>
        <end position="464"/>
    </location>
</feature>
<dbReference type="Gene3D" id="3.30.160.60">
    <property type="entry name" value="Classic Zinc Finger"/>
    <property type="match status" value="5"/>
</dbReference>
<proteinExistence type="predicted"/>
<feature type="region of interest" description="Disordered" evidence="8">
    <location>
        <begin position="81"/>
        <end position="101"/>
    </location>
</feature>
<dbReference type="SMART" id="SM00355">
    <property type="entry name" value="ZnF_C2H2"/>
    <property type="match status" value="6"/>
</dbReference>
<evidence type="ECO:0000256" key="3">
    <source>
        <dbReference type="ARBA" id="ARBA00022737"/>
    </source>
</evidence>
<sequence>MYENSSSPVSARQQQEAEIIRRMSAARSSAFNVVAPYSLEAQQQHVSKDIDGGYGANPFLGSFGLLSTSWLVWSLQQQQQQQQQQQSQQNGTAANSPNPFFYPFGAGHPLLPSAAFLRASLASANRPTEPASQVSPASEVQANSKCRSMAPQQPAPETPLNLSTKPKAKGIWSPASLCEEEQSRRTTTSIGKMAAAPTATTTTAASSPDRCDSPHKATSPDSPPPSGRRSSEAEDTSPYHYRTTSASNNATARFARGPTAAALFRPFDPFYNMRLPGHGAMGGSWKTADDHHQIHHHQYHQEPQHSPQDSRQSSGGEESVYSDNTKDEDMTAHFCRSCDQSFTSAHALESHVRQNHCDVMMDGSSVSGDGAGHQRVSMGAFPCSRCPKVFEIGASLEQHLATHHASRSFQCKQCGKTFKRSSTLSTHLLIHSDTRPYPCQYCGKRFHQKSDMKKHTYIHTGEKPHKCIVCSKAFSQSSNLITHMRKHTGYKPFACGLCDKAFQRKVDLRRHRDSQHPAMAHLPLPPPLPLNKSERTNVSNVTLSSTATTIA</sequence>
<reference evidence="10 11" key="1">
    <citation type="journal article" date="2023" name="Nucleic Acids Res.">
        <title>The hologenome of Daphnia magna reveals possible DNA methylation and microbiome-mediated evolution of the host genome.</title>
        <authorList>
            <person name="Chaturvedi A."/>
            <person name="Li X."/>
            <person name="Dhandapani V."/>
            <person name="Marshall H."/>
            <person name="Kissane S."/>
            <person name="Cuenca-Cambronero M."/>
            <person name="Asole G."/>
            <person name="Calvet F."/>
            <person name="Ruiz-Romero M."/>
            <person name="Marangio P."/>
            <person name="Guigo R."/>
            <person name="Rago D."/>
            <person name="Mirbahai L."/>
            <person name="Eastwood N."/>
            <person name="Colbourne J.K."/>
            <person name="Zhou J."/>
            <person name="Mallon E."/>
            <person name="Orsini L."/>
        </authorList>
    </citation>
    <scope>NUCLEOTIDE SEQUENCE [LARGE SCALE GENOMIC DNA]</scope>
    <source>
        <strain evidence="10">LRV0_1</strain>
    </source>
</reference>
<dbReference type="SUPFAM" id="SSF57667">
    <property type="entry name" value="beta-beta-alpha zinc fingers"/>
    <property type="match status" value="3"/>
</dbReference>
<evidence type="ECO:0000256" key="6">
    <source>
        <dbReference type="ARBA" id="ARBA00023242"/>
    </source>
</evidence>
<feature type="domain" description="C2H2-type" evidence="9">
    <location>
        <begin position="381"/>
        <end position="408"/>
    </location>
</feature>
<dbReference type="Proteomes" id="UP001234178">
    <property type="component" value="Unassembled WGS sequence"/>
</dbReference>
<comment type="subcellular location">
    <subcellularLocation>
        <location evidence="1">Nucleus</location>
    </subcellularLocation>
</comment>
<protein>
    <recommendedName>
        <fullName evidence="9">C2H2-type domain-containing protein</fullName>
    </recommendedName>
</protein>
<keyword evidence="4 7" id="KW-0863">Zinc-finger</keyword>
<feature type="domain" description="C2H2-type" evidence="9">
    <location>
        <begin position="465"/>
        <end position="492"/>
    </location>
</feature>
<dbReference type="Pfam" id="PF00096">
    <property type="entry name" value="zf-C2H2"/>
    <property type="match status" value="4"/>
</dbReference>
<dbReference type="InterPro" id="IPR036236">
    <property type="entry name" value="Znf_C2H2_sf"/>
</dbReference>
<accession>A0ABR0A3Q1</accession>